<dbReference type="OMA" id="YTCNTIS"/>
<dbReference type="AlphaFoldDB" id="A0A7N0VCW3"/>
<organism evidence="2 3">
    <name type="scientific">Kalanchoe fedtschenkoi</name>
    <name type="common">Lavender scallops</name>
    <name type="synonym">South American air plant</name>
    <dbReference type="NCBI Taxonomy" id="63787"/>
    <lineage>
        <taxon>Eukaryota</taxon>
        <taxon>Viridiplantae</taxon>
        <taxon>Streptophyta</taxon>
        <taxon>Embryophyta</taxon>
        <taxon>Tracheophyta</taxon>
        <taxon>Spermatophyta</taxon>
        <taxon>Magnoliopsida</taxon>
        <taxon>eudicotyledons</taxon>
        <taxon>Gunneridae</taxon>
        <taxon>Pentapetalae</taxon>
        <taxon>Saxifragales</taxon>
        <taxon>Crassulaceae</taxon>
        <taxon>Kalanchoe</taxon>
    </lineage>
</organism>
<proteinExistence type="predicted"/>
<evidence type="ECO:0000259" key="1">
    <source>
        <dbReference type="PROSITE" id="PS50175"/>
    </source>
</evidence>
<accession>A0A7N0VCW3</accession>
<evidence type="ECO:0000313" key="3">
    <source>
        <dbReference type="Proteomes" id="UP000594263"/>
    </source>
</evidence>
<protein>
    <recommendedName>
        <fullName evidence="1">Peptidase A2 domain-containing protein</fullName>
    </recommendedName>
</protein>
<name>A0A7N0VCW3_KALFE</name>
<sequence>MITEDSLNEGILSKYYMLTSFKFYTEIKLLVDNDFMINLTALIDSGADLSLIPTKYFEKTTHSLRHAGGEKLEINFKLPEAYICNNRVCIPESFLLVKKHNKPSYTCNTISKKYFSNYTHNEKYLEGTYNNQKVSFQFITKPQTKILNEIKDVILRKFNQINFLTQEINTCSIDYDLKNPKLQD</sequence>
<dbReference type="GO" id="GO:0004190">
    <property type="term" value="F:aspartic-type endopeptidase activity"/>
    <property type="evidence" value="ECO:0007669"/>
    <property type="project" value="InterPro"/>
</dbReference>
<reference evidence="2" key="1">
    <citation type="submission" date="2021-01" db="UniProtKB">
        <authorList>
            <consortium name="EnsemblPlants"/>
        </authorList>
    </citation>
    <scope>IDENTIFICATION</scope>
</reference>
<dbReference type="EnsemblPlants" id="Kaladp0630s0014.1.v1.1">
    <property type="protein sequence ID" value="Kaladp0630s0014.1.v1.1"/>
    <property type="gene ID" value="Kaladp0630s0014.v1.1"/>
</dbReference>
<feature type="domain" description="Peptidase A2" evidence="1">
    <location>
        <begin position="39"/>
        <end position="53"/>
    </location>
</feature>
<evidence type="ECO:0000313" key="2">
    <source>
        <dbReference type="EnsemblPlants" id="Kaladp0630s0014.1.v1.1"/>
    </source>
</evidence>
<keyword evidence="3" id="KW-1185">Reference proteome</keyword>
<dbReference type="PROSITE" id="PS00141">
    <property type="entry name" value="ASP_PROTEASE"/>
    <property type="match status" value="1"/>
</dbReference>
<dbReference type="InterPro" id="IPR001969">
    <property type="entry name" value="Aspartic_peptidase_AS"/>
</dbReference>
<dbReference type="InterPro" id="IPR001995">
    <property type="entry name" value="Peptidase_A2_cat"/>
</dbReference>
<dbReference type="Proteomes" id="UP000594263">
    <property type="component" value="Unplaced"/>
</dbReference>
<dbReference type="Gramene" id="Kaladp0630s0014.1.v1.1">
    <property type="protein sequence ID" value="Kaladp0630s0014.1.v1.1"/>
    <property type="gene ID" value="Kaladp0630s0014.v1.1"/>
</dbReference>
<dbReference type="GO" id="GO:0006508">
    <property type="term" value="P:proteolysis"/>
    <property type="evidence" value="ECO:0007669"/>
    <property type="project" value="InterPro"/>
</dbReference>
<dbReference type="PROSITE" id="PS50175">
    <property type="entry name" value="ASP_PROT_RETROV"/>
    <property type="match status" value="1"/>
</dbReference>